<name>A0ABC8REX5_9AQUA</name>
<sequence>MGVEEIQRLCPACRGSCNCKVCLRGDKLVKGRIREIPAQDKLQYFYCLLSSVLPVVKQIHRDQCFEVELEKRLRGNGIDLSRTKLNADEQMCCDFCRISIIDYHRHCMNCSYDLCLSCCQDLREASILGAKGDMRNHIDGRNDDKETVLEKVKQSKFQLNLTEKFSGWKANNDGSVPCPRGGCGWSLLTLKRIFKMNWVAKLVKNVEEMVSGCKVSDTDSPHRMFSHRLSQSAHRDNSNDNFLYHPSSQDIKIEGIGDFRKHWNQGEPVVVKEICDISSLSSWDPMVIWRGIRETTEEKMKDDNRTVKAIDCLDWSEVDIELGQFIKGYSEGRVHEDGWPEMLKLKDWPSPSASEEFLLYKRPEFISKLPLLEYIHSKWGLLNVAAKLPHYSLQNDVGPKIFISYGTYKELGRGDSVDNLRFNMRDMVYLLVHMCEVKLKGWQRTKIGKIQKVFEETEATKLPRDPQSASNEGRLPKLSPDGHDRENAYESNSDSTKDERMEDQGIGTPTIEEKTANCKDLNEASGDISEKTDPGALWDIFRRQDVPKLIEYLRVHWKEFGRTDNIDKESMPHPLYDGVIFLDTHRKRKLQEEFGVEPWSFEQHLGEAVFVPAGCPFQVRNLQSTVQLGLDFLSPESLGEAVRLAGEIRGLPYDHHAKLQMLEVGKMSLYAASSAIKEVQKLVLDPKLGAELGFEDPNLTAVVSDNLEKMIKQRQIACV</sequence>
<comment type="subcellular location">
    <subcellularLocation>
        <location evidence="1">Nucleus</location>
    </subcellularLocation>
</comment>
<dbReference type="SUPFAM" id="SSF51197">
    <property type="entry name" value="Clavaminate synthase-like"/>
    <property type="match status" value="1"/>
</dbReference>
<evidence type="ECO:0000259" key="6">
    <source>
        <dbReference type="PROSITE" id="PS51184"/>
    </source>
</evidence>
<dbReference type="InterPro" id="IPR045109">
    <property type="entry name" value="LSDs-like"/>
</dbReference>
<organism evidence="7 8">
    <name type="scientific">Ilex paraguariensis</name>
    <name type="common">yerba mate</name>
    <dbReference type="NCBI Taxonomy" id="185542"/>
    <lineage>
        <taxon>Eukaryota</taxon>
        <taxon>Viridiplantae</taxon>
        <taxon>Streptophyta</taxon>
        <taxon>Embryophyta</taxon>
        <taxon>Tracheophyta</taxon>
        <taxon>Spermatophyta</taxon>
        <taxon>Magnoliopsida</taxon>
        <taxon>eudicotyledons</taxon>
        <taxon>Gunneridae</taxon>
        <taxon>Pentapetalae</taxon>
        <taxon>asterids</taxon>
        <taxon>campanulids</taxon>
        <taxon>Aquifoliales</taxon>
        <taxon>Aquifoliaceae</taxon>
        <taxon>Ilex</taxon>
    </lineage>
</organism>
<dbReference type="PANTHER" id="PTHR12549:SF17">
    <property type="entry name" value="E3 UBIQUITIN-PROTEIN LIGASE JMJ24"/>
    <property type="match status" value="1"/>
</dbReference>
<dbReference type="InterPro" id="IPR003347">
    <property type="entry name" value="JmjC_dom"/>
</dbReference>
<evidence type="ECO:0000313" key="7">
    <source>
        <dbReference type="EMBL" id="CAK9141564.1"/>
    </source>
</evidence>
<dbReference type="AlphaFoldDB" id="A0ABC8REX5"/>
<dbReference type="EMBL" id="CAUOFW020001150">
    <property type="protein sequence ID" value="CAK9141564.1"/>
    <property type="molecule type" value="Genomic_DNA"/>
</dbReference>
<evidence type="ECO:0000256" key="3">
    <source>
        <dbReference type="ARBA" id="ARBA00022723"/>
    </source>
</evidence>
<feature type="domain" description="JmjC" evidence="6">
    <location>
        <begin position="351"/>
        <end position="649"/>
    </location>
</feature>
<dbReference type="Proteomes" id="UP001642360">
    <property type="component" value="Unassembled WGS sequence"/>
</dbReference>
<gene>
    <name evidence="7" type="ORF">ILEXP_LOCUS9159</name>
</gene>
<dbReference type="GO" id="GO:0046872">
    <property type="term" value="F:metal ion binding"/>
    <property type="evidence" value="ECO:0007669"/>
    <property type="project" value="UniProtKB-KW"/>
</dbReference>
<dbReference type="Gene3D" id="2.60.120.650">
    <property type="entry name" value="Cupin"/>
    <property type="match status" value="1"/>
</dbReference>
<dbReference type="Pfam" id="PF02373">
    <property type="entry name" value="JmjC"/>
    <property type="match status" value="1"/>
</dbReference>
<evidence type="ECO:0000256" key="5">
    <source>
        <dbReference type="SAM" id="MobiDB-lite"/>
    </source>
</evidence>
<keyword evidence="3" id="KW-0479">Metal-binding</keyword>
<evidence type="ECO:0000256" key="1">
    <source>
        <dbReference type="ARBA" id="ARBA00004123"/>
    </source>
</evidence>
<accession>A0ABC8REX5</accession>
<comment type="similarity">
    <text evidence="2">Belongs to the JARID1 histone demethylase family.</text>
</comment>
<comment type="caution">
    <text evidence="7">The sequence shown here is derived from an EMBL/GenBank/DDBJ whole genome shotgun (WGS) entry which is preliminary data.</text>
</comment>
<proteinExistence type="inferred from homology"/>
<reference evidence="7 8" key="1">
    <citation type="submission" date="2024-02" db="EMBL/GenBank/DDBJ databases">
        <authorList>
            <person name="Vignale AGUSTIN F."/>
            <person name="Sosa J E."/>
            <person name="Modenutti C."/>
        </authorList>
    </citation>
    <scope>NUCLEOTIDE SEQUENCE [LARGE SCALE GENOMIC DNA]</scope>
</reference>
<keyword evidence="4" id="KW-0539">Nucleus</keyword>
<dbReference type="PROSITE" id="PS51184">
    <property type="entry name" value="JMJC"/>
    <property type="match status" value="1"/>
</dbReference>
<dbReference type="SMART" id="SM00558">
    <property type="entry name" value="JmjC"/>
    <property type="match status" value="1"/>
</dbReference>
<evidence type="ECO:0000256" key="2">
    <source>
        <dbReference type="ARBA" id="ARBA00006801"/>
    </source>
</evidence>
<protein>
    <recommendedName>
        <fullName evidence="6">JmjC domain-containing protein</fullName>
    </recommendedName>
</protein>
<keyword evidence="8" id="KW-1185">Reference proteome</keyword>
<dbReference type="PANTHER" id="PTHR12549">
    <property type="entry name" value="JMJC DOMAIN-CONTAINING HISTONE DEMETHYLATION PROTEIN"/>
    <property type="match status" value="1"/>
</dbReference>
<dbReference type="GO" id="GO:0005634">
    <property type="term" value="C:nucleus"/>
    <property type="evidence" value="ECO:0007669"/>
    <property type="project" value="UniProtKB-SubCell"/>
</dbReference>
<evidence type="ECO:0000256" key="4">
    <source>
        <dbReference type="ARBA" id="ARBA00023242"/>
    </source>
</evidence>
<evidence type="ECO:0000313" key="8">
    <source>
        <dbReference type="Proteomes" id="UP001642360"/>
    </source>
</evidence>
<feature type="region of interest" description="Disordered" evidence="5">
    <location>
        <begin position="458"/>
        <end position="508"/>
    </location>
</feature>